<comment type="subcellular location">
    <subcellularLocation>
        <location evidence="4">Membrane</location>
    </subcellularLocation>
</comment>
<evidence type="ECO:0000259" key="5">
    <source>
        <dbReference type="PROSITE" id="PS50222"/>
    </source>
</evidence>
<evidence type="ECO:0000313" key="6">
    <source>
        <dbReference type="EMBL" id="CAL0309152.1"/>
    </source>
</evidence>
<organism evidence="6 7">
    <name type="scientific">Lupinus luteus</name>
    <name type="common">European yellow lupine</name>
    <dbReference type="NCBI Taxonomy" id="3873"/>
    <lineage>
        <taxon>Eukaryota</taxon>
        <taxon>Viridiplantae</taxon>
        <taxon>Streptophyta</taxon>
        <taxon>Embryophyta</taxon>
        <taxon>Tracheophyta</taxon>
        <taxon>Spermatophyta</taxon>
        <taxon>Magnoliopsida</taxon>
        <taxon>eudicotyledons</taxon>
        <taxon>Gunneridae</taxon>
        <taxon>Pentapetalae</taxon>
        <taxon>rosids</taxon>
        <taxon>fabids</taxon>
        <taxon>Fabales</taxon>
        <taxon>Fabaceae</taxon>
        <taxon>Papilionoideae</taxon>
        <taxon>50 kb inversion clade</taxon>
        <taxon>genistoids sensu lato</taxon>
        <taxon>core genistoids</taxon>
        <taxon>Genisteae</taxon>
        <taxon>Lupinus</taxon>
    </lineage>
</organism>
<evidence type="ECO:0000313" key="7">
    <source>
        <dbReference type="Proteomes" id="UP001497480"/>
    </source>
</evidence>
<dbReference type="Gene3D" id="1.10.238.10">
    <property type="entry name" value="EF-hand"/>
    <property type="match status" value="1"/>
</dbReference>
<keyword evidence="2 4" id="KW-0106">Calcium</keyword>
<comment type="caution">
    <text evidence="6">The sequence shown here is derived from an EMBL/GenBank/DDBJ whole genome shotgun (WGS) entry which is preliminary data.</text>
</comment>
<dbReference type="GO" id="GO:0019722">
    <property type="term" value="P:calcium-mediated signaling"/>
    <property type="evidence" value="ECO:0007669"/>
    <property type="project" value="UniProtKB-UniRule"/>
</dbReference>
<keyword evidence="4" id="KW-0472">Membrane</keyword>
<dbReference type="CDD" id="cd00051">
    <property type="entry name" value="EFh"/>
    <property type="match status" value="1"/>
</dbReference>
<comment type="similarity">
    <text evidence="3 4">Belongs to the calcineurin regulatory subunit family.</text>
</comment>
<dbReference type="EMBL" id="CAXHTB010000007">
    <property type="protein sequence ID" value="CAL0309152.1"/>
    <property type="molecule type" value="Genomic_DNA"/>
</dbReference>
<dbReference type="GO" id="GO:0016020">
    <property type="term" value="C:membrane"/>
    <property type="evidence" value="ECO:0007669"/>
    <property type="project" value="UniProtKB-SubCell"/>
</dbReference>
<dbReference type="SMART" id="SM00054">
    <property type="entry name" value="EFh"/>
    <property type="match status" value="3"/>
</dbReference>
<evidence type="ECO:0000256" key="1">
    <source>
        <dbReference type="ARBA" id="ARBA00022737"/>
    </source>
</evidence>
<dbReference type="AlphaFoldDB" id="A0AAV1WIP4"/>
<evidence type="ECO:0000256" key="2">
    <source>
        <dbReference type="ARBA" id="ARBA00022837"/>
    </source>
</evidence>
<protein>
    <recommendedName>
        <fullName evidence="4">Calcineurin B-like protein</fullName>
    </recommendedName>
</protein>
<dbReference type="InterPro" id="IPR002048">
    <property type="entry name" value="EF_hand_dom"/>
</dbReference>
<dbReference type="InterPro" id="IPR018247">
    <property type="entry name" value="EF_Hand_1_Ca_BS"/>
</dbReference>
<dbReference type="PROSITE" id="PS50222">
    <property type="entry name" value="EF_HAND_2"/>
    <property type="match status" value="2"/>
</dbReference>
<dbReference type="SUPFAM" id="SSF47473">
    <property type="entry name" value="EF-hand"/>
    <property type="match status" value="1"/>
</dbReference>
<dbReference type="PROSITE" id="PS00018">
    <property type="entry name" value="EF_HAND_1"/>
    <property type="match status" value="1"/>
</dbReference>
<feature type="domain" description="EF-hand" evidence="5">
    <location>
        <begin position="164"/>
        <end position="199"/>
    </location>
</feature>
<proteinExistence type="inferred from homology"/>
<name>A0AAV1WIP4_LUPLU</name>
<comment type="subunit">
    <text evidence="4">Homodimer. Interacts with CIPK.</text>
</comment>
<comment type="function">
    <text evidence="4">Acts as a calcium sensor. CBL proteins interact with CIPK serine-threonine protein kinases. Binding of a CBL protein to the regulatory NAF domain of a CIPK protein lead to the activation of the kinase in a calcium-dependent manner.</text>
</comment>
<evidence type="ECO:0000256" key="3">
    <source>
        <dbReference type="ARBA" id="ARBA00023774"/>
    </source>
</evidence>
<evidence type="ECO:0000256" key="4">
    <source>
        <dbReference type="RuleBase" id="RU369080"/>
    </source>
</evidence>
<accession>A0AAV1WIP4</accession>
<dbReference type="GO" id="GO:0005509">
    <property type="term" value="F:calcium ion binding"/>
    <property type="evidence" value="ECO:0007669"/>
    <property type="project" value="UniProtKB-UniRule"/>
</dbReference>
<dbReference type="InterPro" id="IPR011992">
    <property type="entry name" value="EF-hand-dom_pair"/>
</dbReference>
<keyword evidence="1 4" id="KW-0677">Repeat</keyword>
<dbReference type="Proteomes" id="UP001497480">
    <property type="component" value="Unassembled WGS sequence"/>
</dbReference>
<keyword evidence="7" id="KW-1185">Reference proteome</keyword>
<dbReference type="PANTHER" id="PTHR23056">
    <property type="entry name" value="CALCINEURIN B"/>
    <property type="match status" value="1"/>
</dbReference>
<dbReference type="PANTHER" id="PTHR23056:SF116">
    <property type="entry name" value="CALCINEURIN B-LIKE PROTEIN 3-RELATED"/>
    <property type="match status" value="1"/>
</dbReference>
<keyword evidence="4" id="KW-0479">Metal-binding</keyword>
<sequence length="233" mass="26612">MMQCLEGLNHLCAVVAHFLCHEDSSKQPKVFKNPQAIADKTVFKVNEIEALYELFKKISGGVIDDGLINKENFQMALFKTNKKESLFADRLFELFVKNHHGVLDFEAFACGLSVFHPNASSDDKIEFSFQLYDLNQQGFIQRHELKQMMVATLTESGMNLSDDVVETIIDKTFDDADTNQDGKIDKEEWRTLVGRQPSLLKNMTLQYLKDITTTFPSFLFHSQVDDTSQLQPC</sequence>
<dbReference type="InterPro" id="IPR045198">
    <property type="entry name" value="CNBL1-10"/>
</dbReference>
<dbReference type="FunFam" id="1.10.238.10:FF:000073">
    <property type="entry name" value="calcineurin B-like protein 3"/>
    <property type="match status" value="1"/>
</dbReference>
<reference evidence="6 7" key="1">
    <citation type="submission" date="2024-03" db="EMBL/GenBank/DDBJ databases">
        <authorList>
            <person name="Martinez-Hernandez J."/>
        </authorList>
    </citation>
    <scope>NUCLEOTIDE SEQUENCE [LARGE SCALE GENOMIC DNA]</scope>
</reference>
<dbReference type="GO" id="GO:0019900">
    <property type="term" value="F:kinase binding"/>
    <property type="evidence" value="ECO:0007669"/>
    <property type="project" value="UniProtKB-UniRule"/>
</dbReference>
<dbReference type="Pfam" id="PF13499">
    <property type="entry name" value="EF-hand_7"/>
    <property type="match status" value="1"/>
</dbReference>
<gene>
    <name evidence="6" type="ORF">LLUT_LOCUS10212</name>
</gene>
<feature type="domain" description="EF-hand" evidence="5">
    <location>
        <begin position="120"/>
        <end position="155"/>
    </location>
</feature>